<dbReference type="GO" id="GO:0004518">
    <property type="term" value="F:nuclease activity"/>
    <property type="evidence" value="ECO:0007669"/>
    <property type="project" value="UniProtKB-KW"/>
</dbReference>
<dbReference type="InterPro" id="IPR005227">
    <property type="entry name" value="YqgF"/>
</dbReference>
<dbReference type="InterPro" id="IPR037027">
    <property type="entry name" value="YqgF/RNaseH-like_dom_sf"/>
</dbReference>
<dbReference type="PANTHER" id="PTHR33317">
    <property type="entry name" value="POLYNUCLEOTIDYL TRANSFERASE, RIBONUCLEASE H-LIKE SUPERFAMILY PROTEIN"/>
    <property type="match status" value="1"/>
</dbReference>
<keyword evidence="3" id="KW-0540">Nuclease</keyword>
<dbReference type="NCBIfam" id="TIGR00250">
    <property type="entry name" value="RNAse_H_YqgF"/>
    <property type="match status" value="1"/>
</dbReference>
<reference evidence="6" key="1">
    <citation type="submission" date="2018-06" db="EMBL/GenBank/DDBJ databases">
        <authorList>
            <person name="Zhirakovskaya E."/>
        </authorList>
    </citation>
    <scope>NUCLEOTIDE SEQUENCE</scope>
</reference>
<accession>A0A3B1BT21</accession>
<dbReference type="HAMAP" id="MF_00651">
    <property type="entry name" value="Nuclease_YqgF"/>
    <property type="match status" value="1"/>
</dbReference>
<sequence length="146" mass="16377">MNRTLAFDIGEKRTGAAISDGLGITAQPVGVRERTGYKSELRWVRELMDEYEIERIIIGHPVNMNGTSGKMAQMCEKIAEKLKKDLTGIEVALWDERLTTAGAERTLIMANVSRKKRKKVVDQLAAQLILSSWLDANPGQRHRGEK</sequence>
<dbReference type="Gene3D" id="3.30.420.140">
    <property type="entry name" value="YqgF/RNase H-like domain"/>
    <property type="match status" value="1"/>
</dbReference>
<evidence type="ECO:0000313" key="6">
    <source>
        <dbReference type="EMBL" id="VAX21456.1"/>
    </source>
</evidence>
<dbReference type="AlphaFoldDB" id="A0A3B1BT21"/>
<evidence type="ECO:0000259" key="5">
    <source>
        <dbReference type="SMART" id="SM00732"/>
    </source>
</evidence>
<dbReference type="SUPFAM" id="SSF53098">
    <property type="entry name" value="Ribonuclease H-like"/>
    <property type="match status" value="1"/>
</dbReference>
<dbReference type="CDD" id="cd16964">
    <property type="entry name" value="YqgF"/>
    <property type="match status" value="1"/>
</dbReference>
<gene>
    <name evidence="6" type="ORF">MNBD_NITROSPINAE01-439</name>
</gene>
<dbReference type="Pfam" id="PF03652">
    <property type="entry name" value="RuvX"/>
    <property type="match status" value="1"/>
</dbReference>
<dbReference type="GO" id="GO:0016787">
    <property type="term" value="F:hydrolase activity"/>
    <property type="evidence" value="ECO:0007669"/>
    <property type="project" value="UniProtKB-KW"/>
</dbReference>
<proteinExistence type="inferred from homology"/>
<organism evidence="6">
    <name type="scientific">hydrothermal vent metagenome</name>
    <dbReference type="NCBI Taxonomy" id="652676"/>
    <lineage>
        <taxon>unclassified sequences</taxon>
        <taxon>metagenomes</taxon>
        <taxon>ecological metagenomes</taxon>
    </lineage>
</organism>
<dbReference type="PANTHER" id="PTHR33317:SF4">
    <property type="entry name" value="POLYNUCLEOTIDYL TRANSFERASE, RIBONUCLEASE H-LIKE SUPERFAMILY PROTEIN"/>
    <property type="match status" value="1"/>
</dbReference>
<evidence type="ECO:0000256" key="1">
    <source>
        <dbReference type="ARBA" id="ARBA00022490"/>
    </source>
</evidence>
<dbReference type="GO" id="GO:0000967">
    <property type="term" value="P:rRNA 5'-end processing"/>
    <property type="evidence" value="ECO:0007669"/>
    <property type="project" value="TreeGrafter"/>
</dbReference>
<dbReference type="SMART" id="SM00732">
    <property type="entry name" value="YqgFc"/>
    <property type="match status" value="1"/>
</dbReference>
<evidence type="ECO:0000256" key="4">
    <source>
        <dbReference type="ARBA" id="ARBA00022801"/>
    </source>
</evidence>
<keyword evidence="2" id="KW-0690">Ribosome biogenesis</keyword>
<evidence type="ECO:0000256" key="2">
    <source>
        <dbReference type="ARBA" id="ARBA00022517"/>
    </source>
</evidence>
<dbReference type="InterPro" id="IPR012337">
    <property type="entry name" value="RNaseH-like_sf"/>
</dbReference>
<evidence type="ECO:0000256" key="3">
    <source>
        <dbReference type="ARBA" id="ARBA00022722"/>
    </source>
</evidence>
<keyword evidence="1" id="KW-0963">Cytoplasm</keyword>
<protein>
    <submittedName>
        <fullName evidence="6">Pre-16S rRNA nuclease Yqg</fullName>
    </submittedName>
</protein>
<dbReference type="EMBL" id="UOGC01000120">
    <property type="protein sequence ID" value="VAX21456.1"/>
    <property type="molecule type" value="Genomic_DNA"/>
</dbReference>
<feature type="domain" description="YqgF/RNase H-like" evidence="5">
    <location>
        <begin position="2"/>
        <end position="103"/>
    </location>
</feature>
<dbReference type="InterPro" id="IPR006641">
    <property type="entry name" value="YqgF/RNaseH-like_dom"/>
</dbReference>
<keyword evidence="4" id="KW-0378">Hydrolase</keyword>
<dbReference type="GO" id="GO:0005829">
    <property type="term" value="C:cytosol"/>
    <property type="evidence" value="ECO:0007669"/>
    <property type="project" value="TreeGrafter"/>
</dbReference>
<name>A0A3B1BT21_9ZZZZ</name>